<dbReference type="Gene3D" id="1.10.10.10">
    <property type="entry name" value="Winged helix-like DNA-binding domain superfamily/Winged helix DNA-binding domain"/>
    <property type="match status" value="1"/>
</dbReference>
<feature type="non-terminal residue" evidence="2">
    <location>
        <position position="1"/>
    </location>
</feature>
<evidence type="ECO:0000313" key="2">
    <source>
        <dbReference type="EMBL" id="SVD19119.1"/>
    </source>
</evidence>
<reference evidence="2" key="1">
    <citation type="submission" date="2018-05" db="EMBL/GenBank/DDBJ databases">
        <authorList>
            <person name="Lanie J.A."/>
            <person name="Ng W.-L."/>
            <person name="Kazmierczak K.M."/>
            <person name="Andrzejewski T.M."/>
            <person name="Davidsen T.M."/>
            <person name="Wayne K.J."/>
            <person name="Tettelin H."/>
            <person name="Glass J.I."/>
            <person name="Rusch D."/>
            <person name="Podicherti R."/>
            <person name="Tsui H.-C.T."/>
            <person name="Winkler M.E."/>
        </authorList>
    </citation>
    <scope>NUCLEOTIDE SEQUENCE</scope>
</reference>
<dbReference type="InterPro" id="IPR013324">
    <property type="entry name" value="RNA_pol_sigma_r3/r4-like"/>
</dbReference>
<gene>
    <name evidence="2" type="ORF">METZ01_LOCUS371973</name>
</gene>
<dbReference type="InterPro" id="IPR036388">
    <property type="entry name" value="WH-like_DNA-bd_sf"/>
</dbReference>
<evidence type="ECO:0000259" key="1">
    <source>
        <dbReference type="Pfam" id="PF08281"/>
    </source>
</evidence>
<dbReference type="GO" id="GO:0003677">
    <property type="term" value="F:DNA binding"/>
    <property type="evidence" value="ECO:0007669"/>
    <property type="project" value="InterPro"/>
</dbReference>
<dbReference type="InterPro" id="IPR013249">
    <property type="entry name" value="RNA_pol_sigma70_r4_t2"/>
</dbReference>
<dbReference type="Pfam" id="PF08281">
    <property type="entry name" value="Sigma70_r4_2"/>
    <property type="match status" value="1"/>
</dbReference>
<proteinExistence type="predicted"/>
<sequence>VKKVGELKALLAKITHDECVTFIRKIQAKKHGGGNVKSLDEMLEAVSDVIVESHEFNWSAHQRPSGPNSDLVRLVMGLADQLNPKERQVFEDFHINKLTYKQISGKHGIPIGSVGVYLKRSHEKLRDLLGGMGEDFL</sequence>
<dbReference type="GO" id="GO:0006352">
    <property type="term" value="P:DNA-templated transcription initiation"/>
    <property type="evidence" value="ECO:0007669"/>
    <property type="project" value="InterPro"/>
</dbReference>
<dbReference type="GO" id="GO:0016987">
    <property type="term" value="F:sigma factor activity"/>
    <property type="evidence" value="ECO:0007669"/>
    <property type="project" value="InterPro"/>
</dbReference>
<name>A0A382TAG3_9ZZZZ</name>
<dbReference type="SUPFAM" id="SSF88659">
    <property type="entry name" value="Sigma3 and sigma4 domains of RNA polymerase sigma factors"/>
    <property type="match status" value="1"/>
</dbReference>
<accession>A0A382TAG3</accession>
<organism evidence="2">
    <name type="scientific">marine metagenome</name>
    <dbReference type="NCBI Taxonomy" id="408172"/>
    <lineage>
        <taxon>unclassified sequences</taxon>
        <taxon>metagenomes</taxon>
        <taxon>ecological metagenomes</taxon>
    </lineage>
</organism>
<feature type="domain" description="RNA polymerase sigma factor 70 region 4 type 2" evidence="1">
    <location>
        <begin position="78"/>
        <end position="124"/>
    </location>
</feature>
<dbReference type="EMBL" id="UINC01135145">
    <property type="protein sequence ID" value="SVD19119.1"/>
    <property type="molecule type" value="Genomic_DNA"/>
</dbReference>
<dbReference type="AlphaFoldDB" id="A0A382TAG3"/>
<protein>
    <recommendedName>
        <fullName evidence="1">RNA polymerase sigma factor 70 region 4 type 2 domain-containing protein</fullName>
    </recommendedName>
</protein>